<dbReference type="GO" id="GO:0003677">
    <property type="term" value="F:DNA binding"/>
    <property type="evidence" value="ECO:0007669"/>
    <property type="project" value="InterPro"/>
</dbReference>
<comment type="caution">
    <text evidence="1">The sequence shown here is derived from an EMBL/GenBank/DDBJ whole genome shotgun (WGS) entry which is preliminary data.</text>
</comment>
<dbReference type="PANTHER" id="PTHR33677:SF5">
    <property type="entry name" value="TRANSCRIPTIONAL REPRESSOR FRMR"/>
    <property type="match status" value="1"/>
</dbReference>
<dbReference type="GO" id="GO:0045892">
    <property type="term" value="P:negative regulation of DNA-templated transcription"/>
    <property type="evidence" value="ECO:0007669"/>
    <property type="project" value="UniProtKB-ARBA"/>
</dbReference>
<dbReference type="InterPro" id="IPR003735">
    <property type="entry name" value="Metal_Tscrpt_repr"/>
</dbReference>
<dbReference type="Gene3D" id="1.20.58.1000">
    <property type="entry name" value="Metal-sensitive repressor, helix protomer"/>
    <property type="match status" value="1"/>
</dbReference>
<dbReference type="RefSeq" id="WP_188646966.1">
    <property type="nucleotide sequence ID" value="NZ_BMHQ01000003.1"/>
</dbReference>
<name>A0A8J2VH52_9BACL</name>
<dbReference type="InterPro" id="IPR038390">
    <property type="entry name" value="Metal_Tscrpt_repr_sf"/>
</dbReference>
<gene>
    <name evidence="1" type="ORF">GCM10011571_11730</name>
</gene>
<dbReference type="AlphaFoldDB" id="A0A8J2VH52"/>
<organism evidence="1 2">
    <name type="scientific">Marinithermofilum abyssi</name>
    <dbReference type="NCBI Taxonomy" id="1571185"/>
    <lineage>
        <taxon>Bacteria</taxon>
        <taxon>Bacillati</taxon>
        <taxon>Bacillota</taxon>
        <taxon>Bacilli</taxon>
        <taxon>Bacillales</taxon>
        <taxon>Thermoactinomycetaceae</taxon>
        <taxon>Marinithermofilum</taxon>
    </lineage>
</organism>
<dbReference type="Proteomes" id="UP000625210">
    <property type="component" value="Unassembled WGS sequence"/>
</dbReference>
<dbReference type="GO" id="GO:0046872">
    <property type="term" value="F:metal ion binding"/>
    <property type="evidence" value="ECO:0007669"/>
    <property type="project" value="InterPro"/>
</dbReference>
<reference evidence="1" key="1">
    <citation type="journal article" date="2014" name="Int. J. Syst. Evol. Microbiol.">
        <title>Complete genome sequence of Corynebacterium casei LMG S-19264T (=DSM 44701T), isolated from a smear-ripened cheese.</title>
        <authorList>
            <consortium name="US DOE Joint Genome Institute (JGI-PGF)"/>
            <person name="Walter F."/>
            <person name="Albersmeier A."/>
            <person name="Kalinowski J."/>
            <person name="Ruckert C."/>
        </authorList>
    </citation>
    <scope>NUCLEOTIDE SEQUENCE</scope>
    <source>
        <strain evidence="1">CGMCC 1.15179</strain>
    </source>
</reference>
<sequence>MEYRDDMKKRMRRIEGQVRGVLRMMEEGKDCKEVVAQMSAVRSAVDRAIAIIVGTNLEHCIREEIAKGEEGDSAKVVQEAIQLLVKSR</sequence>
<dbReference type="Pfam" id="PF02583">
    <property type="entry name" value="Trns_repr_metal"/>
    <property type="match status" value="1"/>
</dbReference>
<evidence type="ECO:0000313" key="1">
    <source>
        <dbReference type="EMBL" id="GGE12005.1"/>
    </source>
</evidence>
<dbReference type="CDD" id="cd10155">
    <property type="entry name" value="BsYrkD-like_DUF156"/>
    <property type="match status" value="1"/>
</dbReference>
<keyword evidence="2" id="KW-1185">Reference proteome</keyword>
<protein>
    <recommendedName>
        <fullName evidence="3">DNA-binding transcriptional regulator, FrmR family</fullName>
    </recommendedName>
</protein>
<dbReference type="PANTHER" id="PTHR33677">
    <property type="entry name" value="TRANSCRIPTIONAL REPRESSOR FRMR-RELATED"/>
    <property type="match status" value="1"/>
</dbReference>
<proteinExistence type="predicted"/>
<reference evidence="1" key="2">
    <citation type="submission" date="2020-09" db="EMBL/GenBank/DDBJ databases">
        <authorList>
            <person name="Sun Q."/>
            <person name="Zhou Y."/>
        </authorList>
    </citation>
    <scope>NUCLEOTIDE SEQUENCE</scope>
    <source>
        <strain evidence="1">CGMCC 1.15179</strain>
    </source>
</reference>
<evidence type="ECO:0008006" key="3">
    <source>
        <dbReference type="Google" id="ProtNLM"/>
    </source>
</evidence>
<evidence type="ECO:0000313" key="2">
    <source>
        <dbReference type="Proteomes" id="UP000625210"/>
    </source>
</evidence>
<dbReference type="EMBL" id="BMHQ01000003">
    <property type="protein sequence ID" value="GGE12005.1"/>
    <property type="molecule type" value="Genomic_DNA"/>
</dbReference>
<accession>A0A8J2VH52</accession>